<sequence length="224" mass="23905">MKCVQTLWVKLKASVSLLVWGGKCHWHLAQAVSLEPERENEGTGPPSPVGAQLKPGSGQPSPTMDRDDAGAAAPKLNEMQAVKAVDSVPAWCELQLFTPLNCKQVYISSDCLNEHLSETEHDAALSSPLTGPNRPDGEPIDSCMARWATVTVTPPPSSHSSFIRHITQVGLLRRQPIGIAFVSTQGCASCLQATQGPGMHAGITLTPPWCSVLESTRLNALAHS</sequence>
<dbReference type="Proteomes" id="UP000887229">
    <property type="component" value="Unassembled WGS sequence"/>
</dbReference>
<protein>
    <submittedName>
        <fullName evidence="2">Uncharacterized protein</fullName>
    </submittedName>
</protein>
<accession>A0A9P8CNB4</accession>
<reference evidence="2" key="1">
    <citation type="journal article" date="2021" name="IMA Fungus">
        <title>Genomic characterization of three marine fungi, including Emericellopsis atlantica sp. nov. with signatures of a generalist lifestyle and marine biomass degradation.</title>
        <authorList>
            <person name="Hagestad O.C."/>
            <person name="Hou L."/>
            <person name="Andersen J.H."/>
            <person name="Hansen E.H."/>
            <person name="Altermark B."/>
            <person name="Li C."/>
            <person name="Kuhnert E."/>
            <person name="Cox R.J."/>
            <person name="Crous P.W."/>
            <person name="Spatafora J.W."/>
            <person name="Lail K."/>
            <person name="Amirebrahimi M."/>
            <person name="Lipzen A."/>
            <person name="Pangilinan J."/>
            <person name="Andreopoulos W."/>
            <person name="Hayes R.D."/>
            <person name="Ng V."/>
            <person name="Grigoriev I.V."/>
            <person name="Jackson S.A."/>
            <person name="Sutton T.D.S."/>
            <person name="Dobson A.D.W."/>
            <person name="Rama T."/>
        </authorList>
    </citation>
    <scope>NUCLEOTIDE SEQUENCE</scope>
    <source>
        <strain evidence="2">TS7</strain>
    </source>
</reference>
<dbReference type="GeneID" id="70296961"/>
<organism evidence="2 3">
    <name type="scientific">Emericellopsis atlantica</name>
    <dbReference type="NCBI Taxonomy" id="2614577"/>
    <lineage>
        <taxon>Eukaryota</taxon>
        <taxon>Fungi</taxon>
        <taxon>Dikarya</taxon>
        <taxon>Ascomycota</taxon>
        <taxon>Pezizomycotina</taxon>
        <taxon>Sordariomycetes</taxon>
        <taxon>Hypocreomycetidae</taxon>
        <taxon>Hypocreales</taxon>
        <taxon>Bionectriaceae</taxon>
        <taxon>Emericellopsis</taxon>
    </lineage>
</organism>
<feature type="region of interest" description="Disordered" evidence="1">
    <location>
        <begin position="35"/>
        <end position="70"/>
    </location>
</feature>
<comment type="caution">
    <text evidence="2">The sequence shown here is derived from an EMBL/GenBank/DDBJ whole genome shotgun (WGS) entry which is preliminary data.</text>
</comment>
<evidence type="ECO:0000313" key="3">
    <source>
        <dbReference type="Proteomes" id="UP000887229"/>
    </source>
</evidence>
<dbReference type="RefSeq" id="XP_046117272.1">
    <property type="nucleotide sequence ID" value="XM_046266058.1"/>
</dbReference>
<keyword evidence="3" id="KW-1185">Reference proteome</keyword>
<evidence type="ECO:0000313" key="2">
    <source>
        <dbReference type="EMBL" id="KAG9253348.1"/>
    </source>
</evidence>
<name>A0A9P8CNB4_9HYPO</name>
<dbReference type="EMBL" id="MU251258">
    <property type="protein sequence ID" value="KAG9253348.1"/>
    <property type="molecule type" value="Genomic_DNA"/>
</dbReference>
<dbReference type="AlphaFoldDB" id="A0A9P8CNB4"/>
<gene>
    <name evidence="2" type="ORF">F5Z01DRAFT_688838</name>
</gene>
<evidence type="ECO:0000256" key="1">
    <source>
        <dbReference type="SAM" id="MobiDB-lite"/>
    </source>
</evidence>
<proteinExistence type="predicted"/>